<accession>A0A397G0Z8</accession>
<comment type="caution">
    <text evidence="1">The sequence shown here is derived from an EMBL/GenBank/DDBJ whole genome shotgun (WGS) entry which is preliminary data.</text>
</comment>
<name>A0A397G0Z8_ASPTH</name>
<dbReference type="Proteomes" id="UP000215305">
    <property type="component" value="Unassembled WGS sequence"/>
</dbReference>
<sequence length="246" mass="28525">MARLSRLFRSRSKAAIQAKRDKFVDDLHDVYNELLFTTDPYIDPKSYETFKITCHHLYLYHGRESREQANFERYFSPMSVNQLQSYPIDKDDENTVEYLELEQTLWKKHKILGDKPMDAALEMCHIGAYRLDTKPHVMFSLVHEYASDDNKLLRGEVLAILATMLTRLTSNEYQDHNVIPVLVLSFMGDKQARLLQAYFGDQGLVIYKSRLLSFQVLEDAEKSIEFLLQFMAGKLVGSTAVTGSFF</sequence>
<dbReference type="VEuPathDB" id="FungiDB:CDV56_100528"/>
<evidence type="ECO:0000313" key="1">
    <source>
        <dbReference type="EMBL" id="RHZ43228.1"/>
    </source>
</evidence>
<organism evidence="1 2">
    <name type="scientific">Aspergillus thermomutatus</name>
    <name type="common">Neosartorya pseudofischeri</name>
    <dbReference type="NCBI Taxonomy" id="41047"/>
    <lineage>
        <taxon>Eukaryota</taxon>
        <taxon>Fungi</taxon>
        <taxon>Dikarya</taxon>
        <taxon>Ascomycota</taxon>
        <taxon>Pezizomycotina</taxon>
        <taxon>Eurotiomycetes</taxon>
        <taxon>Eurotiomycetidae</taxon>
        <taxon>Eurotiales</taxon>
        <taxon>Aspergillaceae</taxon>
        <taxon>Aspergillus</taxon>
        <taxon>Aspergillus subgen. Fumigati</taxon>
    </lineage>
</organism>
<dbReference type="RefSeq" id="XP_026609618.1">
    <property type="nucleotide sequence ID" value="XM_026754147.1"/>
</dbReference>
<dbReference type="GeneID" id="38122502"/>
<dbReference type="AlphaFoldDB" id="A0A397G0Z8"/>
<dbReference type="EMBL" id="NKHU02000464">
    <property type="protein sequence ID" value="RHZ43228.1"/>
    <property type="molecule type" value="Genomic_DNA"/>
</dbReference>
<dbReference type="OrthoDB" id="4177740at2759"/>
<proteinExistence type="predicted"/>
<protein>
    <submittedName>
        <fullName evidence="1">Uncharacterized protein</fullName>
    </submittedName>
</protein>
<gene>
    <name evidence="1" type="ORF">CDV56_100528</name>
</gene>
<dbReference type="STRING" id="41047.A0A397G0Z8"/>
<reference evidence="1" key="1">
    <citation type="submission" date="2018-08" db="EMBL/GenBank/DDBJ databases">
        <title>Draft genome sequence of azole-resistant Aspergillus thermomutatus (Neosartorya pseudofischeri) strain HMR AF 39, isolated from a human nasal aspirate.</title>
        <authorList>
            <person name="Parent-Michaud M."/>
            <person name="Dufresne P.J."/>
            <person name="Fournier E."/>
            <person name="Martineau C."/>
            <person name="Moreira S."/>
            <person name="Perkins V."/>
            <person name="De Repentigny L."/>
            <person name="Dufresne S.F."/>
        </authorList>
    </citation>
    <scope>NUCLEOTIDE SEQUENCE [LARGE SCALE GENOMIC DNA]</scope>
    <source>
        <strain evidence="1">HMR AF 39</strain>
    </source>
</reference>
<evidence type="ECO:0000313" key="2">
    <source>
        <dbReference type="Proteomes" id="UP000215305"/>
    </source>
</evidence>
<keyword evidence="2" id="KW-1185">Reference proteome</keyword>